<accession>A0A2G9T8K5</accession>
<feature type="non-terminal residue" evidence="2">
    <location>
        <position position="105"/>
    </location>
</feature>
<feature type="non-terminal residue" evidence="2">
    <location>
        <position position="1"/>
    </location>
</feature>
<dbReference type="AlphaFoldDB" id="A0A2G9T8K5"/>
<dbReference type="InterPro" id="IPR000330">
    <property type="entry name" value="SNF2_N"/>
</dbReference>
<keyword evidence="3" id="KW-1185">Reference proteome</keyword>
<protein>
    <recommendedName>
        <fullName evidence="1">SNF2 N-terminal domain-containing protein</fullName>
    </recommendedName>
</protein>
<dbReference type="EMBL" id="KZ399303">
    <property type="protein sequence ID" value="PIO54264.1"/>
    <property type="molecule type" value="Genomic_DNA"/>
</dbReference>
<dbReference type="GO" id="GO:0005634">
    <property type="term" value="C:nucleus"/>
    <property type="evidence" value="ECO:0007669"/>
    <property type="project" value="TreeGrafter"/>
</dbReference>
<sequence length="105" mass="11864">ITVAVKKIHTPCRLILSGTPLQNTLAEIWSLMDFVYAGRLNTLETFNERFAVPITQGGYANATKQQLTTAYKCAVVLRDTISPFILRRLKNNVQKTLELPDKNEK</sequence>
<dbReference type="OrthoDB" id="448448at2759"/>
<gene>
    <name evidence="2" type="ORF">TELCIR_24377</name>
</gene>
<dbReference type="PANTHER" id="PTHR45629:SF7">
    <property type="entry name" value="DNA EXCISION REPAIR PROTEIN ERCC-6-RELATED"/>
    <property type="match status" value="1"/>
</dbReference>
<dbReference type="Proteomes" id="UP000230423">
    <property type="component" value="Unassembled WGS sequence"/>
</dbReference>
<name>A0A2G9T8K5_TELCI</name>
<reference evidence="2 3" key="1">
    <citation type="submission" date="2015-09" db="EMBL/GenBank/DDBJ databases">
        <title>Draft genome of the parasitic nematode Teladorsagia circumcincta isolate WARC Sus (inbred).</title>
        <authorList>
            <person name="Mitreva M."/>
        </authorList>
    </citation>
    <scope>NUCLEOTIDE SEQUENCE [LARGE SCALE GENOMIC DNA]</scope>
    <source>
        <strain evidence="2 3">S</strain>
    </source>
</reference>
<dbReference type="SUPFAM" id="SSF52540">
    <property type="entry name" value="P-loop containing nucleoside triphosphate hydrolases"/>
    <property type="match status" value="1"/>
</dbReference>
<dbReference type="GO" id="GO:0005524">
    <property type="term" value="F:ATP binding"/>
    <property type="evidence" value="ECO:0007669"/>
    <property type="project" value="InterPro"/>
</dbReference>
<organism evidence="2 3">
    <name type="scientific">Teladorsagia circumcincta</name>
    <name type="common">Brown stomach worm</name>
    <name type="synonym">Ostertagia circumcincta</name>
    <dbReference type="NCBI Taxonomy" id="45464"/>
    <lineage>
        <taxon>Eukaryota</taxon>
        <taxon>Metazoa</taxon>
        <taxon>Ecdysozoa</taxon>
        <taxon>Nematoda</taxon>
        <taxon>Chromadorea</taxon>
        <taxon>Rhabditida</taxon>
        <taxon>Rhabditina</taxon>
        <taxon>Rhabditomorpha</taxon>
        <taxon>Strongyloidea</taxon>
        <taxon>Trichostrongylidae</taxon>
        <taxon>Teladorsagia</taxon>
    </lineage>
</organism>
<dbReference type="InterPro" id="IPR027417">
    <property type="entry name" value="P-loop_NTPase"/>
</dbReference>
<dbReference type="InterPro" id="IPR038718">
    <property type="entry name" value="SNF2-like_sf"/>
</dbReference>
<dbReference type="Pfam" id="PF00176">
    <property type="entry name" value="SNF2-rel_dom"/>
    <property type="match status" value="1"/>
</dbReference>
<proteinExistence type="predicted"/>
<evidence type="ECO:0000313" key="3">
    <source>
        <dbReference type="Proteomes" id="UP000230423"/>
    </source>
</evidence>
<dbReference type="PANTHER" id="PTHR45629">
    <property type="entry name" value="SNF2/RAD54 FAMILY MEMBER"/>
    <property type="match status" value="1"/>
</dbReference>
<dbReference type="GO" id="GO:0008094">
    <property type="term" value="F:ATP-dependent activity, acting on DNA"/>
    <property type="evidence" value="ECO:0007669"/>
    <property type="project" value="TreeGrafter"/>
</dbReference>
<dbReference type="Gene3D" id="3.40.50.10810">
    <property type="entry name" value="Tandem AAA-ATPase domain"/>
    <property type="match status" value="1"/>
</dbReference>
<evidence type="ECO:0000259" key="1">
    <source>
        <dbReference type="Pfam" id="PF00176"/>
    </source>
</evidence>
<dbReference type="InterPro" id="IPR050496">
    <property type="entry name" value="SNF2_RAD54_helicase_repair"/>
</dbReference>
<evidence type="ECO:0000313" key="2">
    <source>
        <dbReference type="EMBL" id="PIO54264.1"/>
    </source>
</evidence>
<dbReference type="GO" id="GO:0006283">
    <property type="term" value="P:transcription-coupled nucleotide-excision repair"/>
    <property type="evidence" value="ECO:0007669"/>
    <property type="project" value="TreeGrafter"/>
</dbReference>
<feature type="domain" description="SNF2 N-terminal" evidence="1">
    <location>
        <begin position="4"/>
        <end position="105"/>
    </location>
</feature>